<sequence>MSFIGYDPSHSFRLLSRNEGKIKSYESCRDLRAWSHDIRRRDDYLRQWIKTDMPLNVIPVSTLIYLVKKMTCGSIGKITPRCHPQCKSKVVLESICKSCHEMKECFRNEGDFDKYFEDEEFETSHWPCETCLEALKSIKMFWKIIIEKLFNIKVSKSDQFAAQTANDCTDCVRSVAKVWQTEMIQQAMFVKNVTHFLNRNYLPWTINNSPINLKLDNIDDENQNKDHLKSINTLNLKSSKGLIDNNNDNREFANAKTNTRRRKFSSKHSILKRQTVDVECECTDLNDEIDAFKASLNVLKEKSYTQEVEIEKLTKENESLKQKLHNVYKNPWWRSNVCSRSAGTFSDSYPIESLPKPYEACEDNVNVSQIKAVDSEVIITMKNCKNESYKHISLLQVLHKSNAPEVYNSNSNESNCKKEDPLVLLAKLQNKFGAIVSREMGLANRKNGGIDIDADYHKINGIQNKFGAIVSREMGLANRKNGGIDIDADYHKINGSKSDPSCSRTTVTNSDSSFDFKFEREIRPSEARGDNMKIDE</sequence>
<dbReference type="AlphaFoldDB" id="A0A8S1AGF5"/>
<evidence type="ECO:0000256" key="1">
    <source>
        <dbReference type="SAM" id="Coils"/>
    </source>
</evidence>
<feature type="coiled-coil region" evidence="1">
    <location>
        <begin position="282"/>
        <end position="330"/>
    </location>
</feature>
<comment type="caution">
    <text evidence="2">The sequence shown here is derived from an EMBL/GenBank/DDBJ whole genome shotgun (WGS) entry which is preliminary data.</text>
</comment>
<dbReference type="Proteomes" id="UP000494106">
    <property type="component" value="Unassembled WGS sequence"/>
</dbReference>
<keyword evidence="1" id="KW-0175">Coiled coil</keyword>
<dbReference type="EMBL" id="CADEBC010000532">
    <property type="protein sequence ID" value="CAB3248236.1"/>
    <property type="molecule type" value="Genomic_DNA"/>
</dbReference>
<dbReference type="OrthoDB" id="7415728at2759"/>
<reference evidence="2 3" key="1">
    <citation type="submission" date="2020-04" db="EMBL/GenBank/DDBJ databases">
        <authorList>
            <person name="Wallbank WR R."/>
            <person name="Pardo Diaz C."/>
            <person name="Kozak K."/>
            <person name="Martin S."/>
            <person name="Jiggins C."/>
            <person name="Moest M."/>
            <person name="Warren A I."/>
            <person name="Byers J.R.P. K."/>
            <person name="Montejo-Kovacevich G."/>
            <person name="Yen C E."/>
        </authorList>
    </citation>
    <scope>NUCLEOTIDE SEQUENCE [LARGE SCALE GENOMIC DNA]</scope>
</reference>
<evidence type="ECO:0000313" key="2">
    <source>
        <dbReference type="EMBL" id="CAB3248236.1"/>
    </source>
</evidence>
<gene>
    <name evidence="2" type="ORF">APLA_LOCUS11613</name>
</gene>
<evidence type="ECO:0000313" key="3">
    <source>
        <dbReference type="Proteomes" id="UP000494106"/>
    </source>
</evidence>
<accession>A0A8S1AGF5</accession>
<protein>
    <submittedName>
        <fullName evidence="2">Uncharacterized protein</fullName>
    </submittedName>
</protein>
<proteinExistence type="predicted"/>
<keyword evidence="3" id="KW-1185">Reference proteome</keyword>
<organism evidence="2 3">
    <name type="scientific">Arctia plantaginis</name>
    <name type="common">Wood tiger moth</name>
    <name type="synonym">Phalaena plantaginis</name>
    <dbReference type="NCBI Taxonomy" id="874455"/>
    <lineage>
        <taxon>Eukaryota</taxon>
        <taxon>Metazoa</taxon>
        <taxon>Ecdysozoa</taxon>
        <taxon>Arthropoda</taxon>
        <taxon>Hexapoda</taxon>
        <taxon>Insecta</taxon>
        <taxon>Pterygota</taxon>
        <taxon>Neoptera</taxon>
        <taxon>Endopterygota</taxon>
        <taxon>Lepidoptera</taxon>
        <taxon>Glossata</taxon>
        <taxon>Ditrysia</taxon>
        <taxon>Noctuoidea</taxon>
        <taxon>Erebidae</taxon>
        <taxon>Arctiinae</taxon>
        <taxon>Arctia</taxon>
    </lineage>
</organism>
<name>A0A8S1AGF5_ARCPL</name>